<sequence>MRLFIQELPYSCVTNQTFICSSVITSAGLVGAGFRHLAFSRSKDLKKIGSLITPHMQKETADAFGEMFFSAPNGTKKSLVE</sequence>
<gene>
    <name evidence="1" type="ORF">FPS98_04115</name>
</gene>
<evidence type="ECO:0000313" key="2">
    <source>
        <dbReference type="Proteomes" id="UP000317713"/>
    </source>
</evidence>
<accession>A0A517I2V0</accession>
<protein>
    <submittedName>
        <fullName evidence="1">Uncharacterized protein</fullName>
    </submittedName>
</protein>
<dbReference type="Proteomes" id="UP000317713">
    <property type="component" value="Chromosome"/>
</dbReference>
<proteinExistence type="predicted"/>
<reference evidence="1 2" key="1">
    <citation type="submission" date="2019-07" db="EMBL/GenBank/DDBJ databases">
        <title>Characterization of Brevibacillus brevis HK544, as a potential biocontrol agent.</title>
        <authorList>
            <person name="Kim H."/>
        </authorList>
    </citation>
    <scope>NUCLEOTIDE SEQUENCE [LARGE SCALE GENOMIC DNA]</scope>
    <source>
        <strain evidence="1 2">HK544</strain>
    </source>
</reference>
<dbReference type="AlphaFoldDB" id="A0A517I2V0"/>
<evidence type="ECO:0000313" key="1">
    <source>
        <dbReference type="EMBL" id="QDS33231.1"/>
    </source>
</evidence>
<dbReference type="EMBL" id="CP042161">
    <property type="protein sequence ID" value="QDS33231.1"/>
    <property type="molecule type" value="Genomic_DNA"/>
</dbReference>
<name>A0A517I2V0_BREBE</name>
<organism evidence="1 2">
    <name type="scientific">Brevibacillus brevis</name>
    <name type="common">Bacillus brevis</name>
    <dbReference type="NCBI Taxonomy" id="1393"/>
    <lineage>
        <taxon>Bacteria</taxon>
        <taxon>Bacillati</taxon>
        <taxon>Bacillota</taxon>
        <taxon>Bacilli</taxon>
        <taxon>Bacillales</taxon>
        <taxon>Paenibacillaceae</taxon>
        <taxon>Brevibacillus</taxon>
    </lineage>
</organism>
<dbReference type="RefSeq" id="WP_144613800.1">
    <property type="nucleotide sequence ID" value="NZ_CP042161.1"/>
</dbReference>